<evidence type="ECO:0000259" key="4">
    <source>
        <dbReference type="Pfam" id="PF04821"/>
    </source>
</evidence>
<keyword evidence="3" id="KW-0131">Cell cycle</keyword>
<protein>
    <submittedName>
        <fullName evidence="5">CSON008069 protein</fullName>
    </submittedName>
</protein>
<dbReference type="PANTHER" id="PTHR22940">
    <property type="entry name" value="TIMEOUT/TIMELESS-2"/>
    <property type="match status" value="1"/>
</dbReference>
<dbReference type="GO" id="GO:0009649">
    <property type="term" value="P:entrainment of circadian clock"/>
    <property type="evidence" value="ECO:0007669"/>
    <property type="project" value="TreeGrafter"/>
</dbReference>
<evidence type="ECO:0000256" key="3">
    <source>
        <dbReference type="ARBA" id="ARBA00023306"/>
    </source>
</evidence>
<dbReference type="Pfam" id="PF04821">
    <property type="entry name" value="TIMELESS"/>
    <property type="match status" value="1"/>
</dbReference>
<comment type="subcellular location">
    <subcellularLocation>
        <location evidence="1">Nucleus</location>
    </subcellularLocation>
</comment>
<proteinExistence type="predicted"/>
<keyword evidence="2" id="KW-0539">Nucleus</keyword>
<dbReference type="GO" id="GO:0006281">
    <property type="term" value="P:DNA repair"/>
    <property type="evidence" value="ECO:0007669"/>
    <property type="project" value="TreeGrafter"/>
</dbReference>
<dbReference type="GO" id="GO:0043111">
    <property type="term" value="P:replication fork arrest"/>
    <property type="evidence" value="ECO:0007669"/>
    <property type="project" value="TreeGrafter"/>
</dbReference>
<evidence type="ECO:0000256" key="1">
    <source>
        <dbReference type="ARBA" id="ARBA00004123"/>
    </source>
</evidence>
<reference evidence="5" key="1">
    <citation type="submission" date="2018-07" db="EMBL/GenBank/DDBJ databases">
        <authorList>
            <person name="Quirk P.G."/>
            <person name="Krulwich T.A."/>
        </authorList>
    </citation>
    <scope>NUCLEOTIDE SEQUENCE</scope>
</reference>
<feature type="domain" description="Timeless N-terminal" evidence="4">
    <location>
        <begin position="21"/>
        <end position="279"/>
    </location>
</feature>
<name>A0A336MW68_CULSO</name>
<dbReference type="GO" id="GO:0031298">
    <property type="term" value="C:replication fork protection complex"/>
    <property type="evidence" value="ECO:0007669"/>
    <property type="project" value="TreeGrafter"/>
</dbReference>
<dbReference type="InterPro" id="IPR044998">
    <property type="entry name" value="Timeless"/>
</dbReference>
<sequence>MSIFPDIDATCSSLGYHDGVKYHADTDFLQCLKHLIWILRRDGETHEYRRYIGHKQLLKSDLLPMLLDCSEDTEVADVLLRLLVNFTNPALLLYREELPKDNVGRRNFLELVEILQRYKESFAVDAVWALLGKRLEKTLEIDWAERSEDQGLTIERILVLARNVLQVPSDPDLERRTDNDANVHDQIIWSMNQAGFLDLVLFVLSSESEQQYHLHALEIIFLVYREQNAASLAEATVSRSAAEKYKDEQELIAARQSERTKQEFKKLPGRHSRFGGTFIMQNIKSISDNPIICHQAIEKVMDMNFDKDKKKQKRNFRLAPEQEKFERRSALSVRLFLREFCIEILRSAYNTLVRHVRRVLERSAGQGHDDSYLLWAMRFFMEFNRLNGFKVDLVSESLSTNCFHWVVQRIQHHLDMIDSDKRHARIWGKRLHIALQVNRFKCFNSNQKFNFTLQ</sequence>
<dbReference type="OMA" id="CESNVIA"/>
<dbReference type="GO" id="GO:0003677">
    <property type="term" value="F:DNA binding"/>
    <property type="evidence" value="ECO:0007669"/>
    <property type="project" value="TreeGrafter"/>
</dbReference>
<organism evidence="5">
    <name type="scientific">Culicoides sonorensis</name>
    <name type="common">Biting midge</name>
    <dbReference type="NCBI Taxonomy" id="179676"/>
    <lineage>
        <taxon>Eukaryota</taxon>
        <taxon>Metazoa</taxon>
        <taxon>Ecdysozoa</taxon>
        <taxon>Arthropoda</taxon>
        <taxon>Hexapoda</taxon>
        <taxon>Insecta</taxon>
        <taxon>Pterygota</taxon>
        <taxon>Neoptera</taxon>
        <taxon>Endopterygota</taxon>
        <taxon>Diptera</taxon>
        <taxon>Nematocera</taxon>
        <taxon>Chironomoidea</taxon>
        <taxon>Ceratopogonidae</taxon>
        <taxon>Ceratopogoninae</taxon>
        <taxon>Culicoides</taxon>
        <taxon>Monoculicoides</taxon>
    </lineage>
</organism>
<gene>
    <name evidence="5" type="primary">CSON008069</name>
</gene>
<dbReference type="EMBL" id="UFQT01003042">
    <property type="protein sequence ID" value="SSX34486.1"/>
    <property type="molecule type" value="Genomic_DNA"/>
</dbReference>
<evidence type="ECO:0000313" key="5">
    <source>
        <dbReference type="EMBL" id="SSX34486.1"/>
    </source>
</evidence>
<dbReference type="InterPro" id="IPR006906">
    <property type="entry name" value="Timeless_N"/>
</dbReference>
<dbReference type="GO" id="GO:0000076">
    <property type="term" value="P:DNA replication checkpoint signaling"/>
    <property type="evidence" value="ECO:0007669"/>
    <property type="project" value="TreeGrafter"/>
</dbReference>
<evidence type="ECO:0000256" key="2">
    <source>
        <dbReference type="ARBA" id="ARBA00023242"/>
    </source>
</evidence>
<dbReference type="PANTHER" id="PTHR22940:SF4">
    <property type="entry name" value="PROTEIN TIMELESS HOMOLOG"/>
    <property type="match status" value="1"/>
</dbReference>
<accession>A0A336MW68</accession>
<dbReference type="VEuPathDB" id="VectorBase:CSON008069"/>
<dbReference type="AlphaFoldDB" id="A0A336MW68"/>